<accession>A0A2I2KN35</accession>
<evidence type="ECO:0000313" key="3">
    <source>
        <dbReference type="Proteomes" id="UP000234331"/>
    </source>
</evidence>
<feature type="region of interest" description="Disordered" evidence="1">
    <location>
        <begin position="17"/>
        <end position="46"/>
    </location>
</feature>
<proteinExistence type="predicted"/>
<sequence length="105" mass="10902">MAEDFSSTISRLQVAADAARTVTTTGQNRERGRSDGHSWAKNTARSLPDVERVMASTAPDGFGGDDVLGAAVEIGATNTGATGYRDGFRAGVAEVWAAVKSQVTV</sequence>
<evidence type="ECO:0000313" key="2">
    <source>
        <dbReference type="EMBL" id="SNQ47075.1"/>
    </source>
</evidence>
<keyword evidence="3" id="KW-1185">Reference proteome</keyword>
<reference evidence="2 3" key="1">
    <citation type="submission" date="2017-06" db="EMBL/GenBank/DDBJ databases">
        <authorList>
            <person name="Kim H.J."/>
            <person name="Triplett B.A."/>
        </authorList>
    </citation>
    <scope>NUCLEOTIDE SEQUENCE [LARGE SCALE GENOMIC DNA]</scope>
    <source>
        <strain evidence="2">FRACA_ARgP5</strain>
    </source>
</reference>
<dbReference type="Proteomes" id="UP000234331">
    <property type="component" value="Unassembled WGS sequence"/>
</dbReference>
<organism evidence="2 3">
    <name type="scientific">Frankia canadensis</name>
    <dbReference type="NCBI Taxonomy" id="1836972"/>
    <lineage>
        <taxon>Bacteria</taxon>
        <taxon>Bacillati</taxon>
        <taxon>Actinomycetota</taxon>
        <taxon>Actinomycetes</taxon>
        <taxon>Frankiales</taxon>
        <taxon>Frankiaceae</taxon>
        <taxon>Frankia</taxon>
    </lineage>
</organism>
<dbReference type="EMBL" id="FZMO01000079">
    <property type="protein sequence ID" value="SNQ47075.1"/>
    <property type="molecule type" value="Genomic_DNA"/>
</dbReference>
<gene>
    <name evidence="2" type="ORF">FRACA_170035</name>
</gene>
<dbReference type="AlphaFoldDB" id="A0A2I2KN35"/>
<evidence type="ECO:0000256" key="1">
    <source>
        <dbReference type="SAM" id="MobiDB-lite"/>
    </source>
</evidence>
<name>A0A2I2KN35_9ACTN</name>
<feature type="compositionally biased region" description="Basic and acidic residues" evidence="1">
    <location>
        <begin position="28"/>
        <end position="38"/>
    </location>
</feature>
<protein>
    <submittedName>
        <fullName evidence="2">Uncharacterized protein</fullName>
    </submittedName>
</protein>